<evidence type="ECO:0008006" key="2">
    <source>
        <dbReference type="Google" id="ProtNLM"/>
    </source>
</evidence>
<dbReference type="Gene3D" id="2.120.10.30">
    <property type="entry name" value="TolB, C-terminal domain"/>
    <property type="match status" value="1"/>
</dbReference>
<accession>A0A381XTM7</accession>
<dbReference type="EMBL" id="UINC01016238">
    <property type="protein sequence ID" value="SVA67761.1"/>
    <property type="molecule type" value="Genomic_DNA"/>
</dbReference>
<name>A0A381XTM7_9ZZZZ</name>
<protein>
    <recommendedName>
        <fullName evidence="2">6-bladed beta-propeller</fullName>
    </recommendedName>
</protein>
<dbReference type="SUPFAM" id="SSF63825">
    <property type="entry name" value="YWTD domain"/>
    <property type="match status" value="1"/>
</dbReference>
<reference evidence="1" key="1">
    <citation type="submission" date="2018-05" db="EMBL/GenBank/DDBJ databases">
        <authorList>
            <person name="Lanie J.A."/>
            <person name="Ng W.-L."/>
            <person name="Kazmierczak K.M."/>
            <person name="Andrzejewski T.M."/>
            <person name="Davidsen T.M."/>
            <person name="Wayne K.J."/>
            <person name="Tettelin H."/>
            <person name="Glass J.I."/>
            <person name="Rusch D."/>
            <person name="Podicherti R."/>
            <person name="Tsui H.-C.T."/>
            <person name="Winkler M.E."/>
        </authorList>
    </citation>
    <scope>NUCLEOTIDE SEQUENCE</scope>
</reference>
<dbReference type="AlphaFoldDB" id="A0A381XTM7"/>
<dbReference type="InterPro" id="IPR011042">
    <property type="entry name" value="6-blade_b-propeller_TolB-like"/>
</dbReference>
<organism evidence="1">
    <name type="scientific">marine metagenome</name>
    <dbReference type="NCBI Taxonomy" id="408172"/>
    <lineage>
        <taxon>unclassified sequences</taxon>
        <taxon>metagenomes</taxon>
        <taxon>ecological metagenomes</taxon>
    </lineage>
</organism>
<feature type="non-terminal residue" evidence="1">
    <location>
        <position position="149"/>
    </location>
</feature>
<evidence type="ECO:0000313" key="1">
    <source>
        <dbReference type="EMBL" id="SVA67761.1"/>
    </source>
</evidence>
<proteinExistence type="predicted"/>
<gene>
    <name evidence="1" type="ORF">METZ01_LOCUS120615</name>
</gene>
<sequence length="149" mass="15716">MIGALLAVAAILPGSAAEVEILRSTGGLAADVVGVFREPIGCHRTPDGSYLVFDRAGHTVYRVPASGTEVTEIVRIGSETGRIISPSAFVLAGERFIVADSPQRRERVQIFRRDGALLAGFSLAERATPRITSGRLTLGGVGSIQWTGQ</sequence>